<organism evidence="1 2">
    <name type="scientific">Strongyloides venezuelensis</name>
    <name type="common">Threadworm</name>
    <dbReference type="NCBI Taxonomy" id="75913"/>
    <lineage>
        <taxon>Eukaryota</taxon>
        <taxon>Metazoa</taxon>
        <taxon>Ecdysozoa</taxon>
        <taxon>Nematoda</taxon>
        <taxon>Chromadorea</taxon>
        <taxon>Rhabditida</taxon>
        <taxon>Tylenchina</taxon>
        <taxon>Panagrolaimomorpha</taxon>
        <taxon>Strongyloidoidea</taxon>
        <taxon>Strongyloididae</taxon>
        <taxon>Strongyloides</taxon>
    </lineage>
</organism>
<name>A0A0K0F065_STRVS</name>
<reference evidence="1" key="1">
    <citation type="submission" date="2014-07" db="EMBL/GenBank/DDBJ databases">
        <authorList>
            <person name="Martin A.A"/>
            <person name="De Silva N."/>
        </authorList>
    </citation>
    <scope>NUCLEOTIDE SEQUENCE</scope>
</reference>
<sequence>MTMFEISEKFDYFLNDNFIPLDELESSTILTEIEKSRIVLTKLCSESRRKVFSVLSRDVLAKTPWKKVNKEGKEDGLKKYLL</sequence>
<evidence type="ECO:0000313" key="2">
    <source>
        <dbReference type="WBParaSite" id="SVE_0217700.1"/>
    </source>
</evidence>
<dbReference type="Proteomes" id="UP000035680">
    <property type="component" value="Unassembled WGS sequence"/>
</dbReference>
<reference evidence="2" key="2">
    <citation type="submission" date="2015-08" db="UniProtKB">
        <authorList>
            <consortium name="WormBaseParasite"/>
        </authorList>
    </citation>
    <scope>IDENTIFICATION</scope>
</reference>
<dbReference type="WBParaSite" id="SVE_0217700.1">
    <property type="protein sequence ID" value="SVE_0217700.1"/>
    <property type="gene ID" value="SVE_0217700"/>
</dbReference>
<protein>
    <submittedName>
        <fullName evidence="2">Uncharacterized protein</fullName>
    </submittedName>
</protein>
<dbReference type="AlphaFoldDB" id="A0A0K0F065"/>
<accession>A0A0K0F065</accession>
<keyword evidence="1" id="KW-1185">Reference proteome</keyword>
<evidence type="ECO:0000313" key="1">
    <source>
        <dbReference type="Proteomes" id="UP000035680"/>
    </source>
</evidence>
<proteinExistence type="predicted"/>